<keyword evidence="3 6" id="KW-0460">Magnesium</keyword>
<comment type="catalytic activity">
    <reaction evidence="6">
        <text>isochorismate + 2-oxoglutarate + H(+) = 5-enolpyruvoyl-6-hydroxy-2-succinyl-cyclohex-3-ene-1-carboxylate + CO2</text>
        <dbReference type="Rhea" id="RHEA:25593"/>
        <dbReference type="ChEBI" id="CHEBI:15378"/>
        <dbReference type="ChEBI" id="CHEBI:16526"/>
        <dbReference type="ChEBI" id="CHEBI:16810"/>
        <dbReference type="ChEBI" id="CHEBI:29780"/>
        <dbReference type="ChEBI" id="CHEBI:58818"/>
        <dbReference type="EC" id="2.2.1.9"/>
    </reaction>
</comment>
<evidence type="ECO:0000313" key="9">
    <source>
        <dbReference type="EMBL" id="KAA1374837.1"/>
    </source>
</evidence>
<feature type="domain" description="Thiamine pyrophosphate enzyme N-terminal TPP-binding" evidence="8">
    <location>
        <begin position="10"/>
        <end position="124"/>
    </location>
</feature>
<dbReference type="UniPathway" id="UPA00079"/>
<keyword evidence="10" id="KW-1185">Reference proteome</keyword>
<sequence>MSEQTSVGVARRLVMQLLAHEVNDAVLAPGSRSGPLALALAAADDQGLIRLHVRVDEREAGFLALGLAKASRRLVPAVTTSGTAVTNLHPAMLEASHAGVSVLAVTADRPGHLRGTGANQTTDQRRIFPGVDFIDRVNAITGRVQHLNLELDEPLIEPVEWEFPTNSSVVGFSAPGDSIRLDLGPRTVVVAGDDARQPARVVARDARWPLLAEPSSGSRNGEALVAYRQLLAHSPLAGQVERVVSFGHATLTRPVSRLLARTDIPIVHVGSQATFPVPAGPNVTFTGGVEVEAADDGQWLDEWLAADALATAAIDGLTAGTHYELARAVNAAVPPGGLLFVGSSSPIRDLDLVARPYPVGDKRLIIANRGLAGIDGVLSSAIGAALGRPSSRAIAYVGDLTFLHGSNGLLIGPGEPRPDLTIVVASDDGGSIFTTLEQGAPDYAASFERVFATPTGADIGALCAGYGVAHRVVEVPDVAAALAEDVTGIRVLEVPVDRTGRRELDARIAASVAAALAR</sequence>
<comment type="similarity">
    <text evidence="6">Belongs to the TPP enzyme family. MenD subfamily.</text>
</comment>
<dbReference type="Proteomes" id="UP001515100">
    <property type="component" value="Unassembled WGS sequence"/>
</dbReference>
<evidence type="ECO:0000313" key="10">
    <source>
        <dbReference type="Proteomes" id="UP001515100"/>
    </source>
</evidence>
<evidence type="ECO:0000256" key="3">
    <source>
        <dbReference type="ARBA" id="ARBA00022842"/>
    </source>
</evidence>
<accession>A0A641AIZ2</accession>
<dbReference type="InterPro" id="IPR011766">
    <property type="entry name" value="TPP_enzyme_TPP-bd"/>
</dbReference>
<dbReference type="SUPFAM" id="SSF52518">
    <property type="entry name" value="Thiamin diphosphate-binding fold (THDP-binding)"/>
    <property type="match status" value="2"/>
</dbReference>
<dbReference type="UniPathway" id="UPA01057">
    <property type="reaction ID" value="UER00164"/>
</dbReference>
<dbReference type="AlphaFoldDB" id="A0A641AIZ2"/>
<dbReference type="CDD" id="cd02009">
    <property type="entry name" value="TPP_SHCHC_synthase"/>
    <property type="match status" value="1"/>
</dbReference>
<evidence type="ECO:0000256" key="5">
    <source>
        <dbReference type="ARBA" id="ARBA00023211"/>
    </source>
</evidence>
<keyword evidence="6" id="KW-0474">Menaquinone biosynthesis</keyword>
<evidence type="ECO:0000259" key="7">
    <source>
        <dbReference type="Pfam" id="PF02775"/>
    </source>
</evidence>
<keyword evidence="4 6" id="KW-0786">Thiamine pyrophosphate</keyword>
<dbReference type="Pfam" id="PF02775">
    <property type="entry name" value="TPP_enzyme_C"/>
    <property type="match status" value="1"/>
</dbReference>
<dbReference type="PANTHER" id="PTHR42916">
    <property type="entry name" value="2-SUCCINYL-5-ENOLPYRUVYL-6-HYDROXY-3-CYCLOHEXENE-1-CARBOXYLATE SYNTHASE"/>
    <property type="match status" value="1"/>
</dbReference>
<dbReference type="GO" id="GO:0070204">
    <property type="term" value="F:2-succinyl-5-enolpyruvyl-6-hydroxy-3-cyclohexene-1-carboxylic-acid synthase activity"/>
    <property type="evidence" value="ECO:0007669"/>
    <property type="project" value="UniProtKB-UniRule"/>
</dbReference>
<keyword evidence="2 6" id="KW-0479">Metal-binding</keyword>
<evidence type="ECO:0000256" key="2">
    <source>
        <dbReference type="ARBA" id="ARBA00022723"/>
    </source>
</evidence>
<dbReference type="Gene3D" id="3.40.50.1220">
    <property type="entry name" value="TPP-binding domain"/>
    <property type="match status" value="1"/>
</dbReference>
<organism evidence="9 10">
    <name type="scientific">Aeromicrobium fastidiosum</name>
    <dbReference type="NCBI Taxonomy" id="52699"/>
    <lineage>
        <taxon>Bacteria</taxon>
        <taxon>Bacillati</taxon>
        <taxon>Actinomycetota</taxon>
        <taxon>Actinomycetes</taxon>
        <taxon>Propionibacteriales</taxon>
        <taxon>Nocardioidaceae</taxon>
        <taxon>Aeromicrobium</taxon>
    </lineage>
</organism>
<comment type="pathway">
    <text evidence="6">Quinol/quinone metabolism; menaquinone biosynthesis.</text>
</comment>
<dbReference type="HAMAP" id="MF_01659">
    <property type="entry name" value="MenD"/>
    <property type="match status" value="1"/>
</dbReference>
<reference evidence="9" key="1">
    <citation type="submission" date="2019-09" db="EMBL/GenBank/DDBJ databases">
        <authorList>
            <person name="Li J."/>
        </authorList>
    </citation>
    <scope>NUCLEOTIDE SEQUENCE [LARGE SCALE GENOMIC DNA]</scope>
    <source>
        <strain evidence="9">NRBC 14897</strain>
    </source>
</reference>
<comment type="cofactor">
    <cofactor evidence="6">
        <name>thiamine diphosphate</name>
        <dbReference type="ChEBI" id="CHEBI:58937"/>
    </cofactor>
    <text evidence="6">Binds 1 thiamine pyrophosphate per subunit.</text>
</comment>
<comment type="function">
    <text evidence="6">Catalyzes the thiamine diphosphate-dependent decarboxylation of 2-oxoglutarate and the subsequent addition of the resulting succinic semialdehyde-thiamine pyrophosphate anion to isochorismate to yield 2-succinyl-5-enolpyruvyl-6-hydroxy-3-cyclohexene-1-carboxylate (SEPHCHC).</text>
</comment>
<dbReference type="OrthoDB" id="9791859at2"/>
<dbReference type="EMBL" id="SDPP02000004">
    <property type="protein sequence ID" value="KAA1374837.1"/>
    <property type="molecule type" value="Genomic_DNA"/>
</dbReference>
<dbReference type="EC" id="2.2.1.9" evidence="6"/>
<dbReference type="InterPro" id="IPR004433">
    <property type="entry name" value="MenaQ_synth_MenD"/>
</dbReference>
<dbReference type="Pfam" id="PF02776">
    <property type="entry name" value="TPP_enzyme_N"/>
    <property type="match status" value="1"/>
</dbReference>
<evidence type="ECO:0000256" key="1">
    <source>
        <dbReference type="ARBA" id="ARBA00022679"/>
    </source>
</evidence>
<evidence type="ECO:0000256" key="6">
    <source>
        <dbReference type="HAMAP-Rule" id="MF_01659"/>
    </source>
</evidence>
<comment type="caution">
    <text evidence="9">The sequence shown here is derived from an EMBL/GenBank/DDBJ whole genome shotgun (WGS) entry which is preliminary data.</text>
</comment>
<comment type="subunit">
    <text evidence="6">Homodimer.</text>
</comment>
<dbReference type="GO" id="GO:0009234">
    <property type="term" value="P:menaquinone biosynthetic process"/>
    <property type="evidence" value="ECO:0007669"/>
    <property type="project" value="UniProtKB-UniRule"/>
</dbReference>
<keyword evidence="1 6" id="KW-0808">Transferase</keyword>
<dbReference type="InterPro" id="IPR029061">
    <property type="entry name" value="THDP-binding"/>
</dbReference>
<evidence type="ECO:0000259" key="8">
    <source>
        <dbReference type="Pfam" id="PF02776"/>
    </source>
</evidence>
<keyword evidence="5 6" id="KW-0464">Manganese</keyword>
<dbReference type="RefSeq" id="WP_129185500.1">
    <property type="nucleotide sequence ID" value="NZ_JAGIOG010000001.1"/>
</dbReference>
<dbReference type="GO" id="GO:0000287">
    <property type="term" value="F:magnesium ion binding"/>
    <property type="evidence" value="ECO:0007669"/>
    <property type="project" value="UniProtKB-UniRule"/>
</dbReference>
<gene>
    <name evidence="6" type="primary">menD</name>
    <name evidence="9" type="ORF">ESP62_015775</name>
</gene>
<comment type="cofactor">
    <cofactor evidence="6">
        <name>Mg(2+)</name>
        <dbReference type="ChEBI" id="CHEBI:18420"/>
    </cofactor>
    <cofactor evidence="6">
        <name>Mn(2+)</name>
        <dbReference type="ChEBI" id="CHEBI:29035"/>
    </cofactor>
</comment>
<feature type="domain" description="Thiamine pyrophosphate enzyme TPP-binding" evidence="7">
    <location>
        <begin position="357"/>
        <end position="484"/>
    </location>
</feature>
<dbReference type="PIRSF" id="PIRSF004983">
    <property type="entry name" value="MenD"/>
    <property type="match status" value="1"/>
</dbReference>
<dbReference type="GO" id="GO:0030976">
    <property type="term" value="F:thiamine pyrophosphate binding"/>
    <property type="evidence" value="ECO:0007669"/>
    <property type="project" value="UniProtKB-UniRule"/>
</dbReference>
<protein>
    <recommendedName>
        <fullName evidence="6">2-succinyl-5-enolpyruvyl-6-hydroxy-3-cyclohexene-1-carboxylate synthase</fullName>
        <shortName evidence="6">SEPHCHC synthase</shortName>
        <ecNumber evidence="6">2.2.1.9</ecNumber>
    </recommendedName>
    <alternativeName>
        <fullName evidence="6">Menaquinone biosynthesis protein MenD</fullName>
    </alternativeName>
</protein>
<comment type="pathway">
    <text evidence="6">Quinol/quinone metabolism; 1,4-dihydroxy-2-naphthoate biosynthesis; 1,4-dihydroxy-2-naphthoate from chorismate: step 2/7.</text>
</comment>
<dbReference type="GO" id="GO:0030145">
    <property type="term" value="F:manganese ion binding"/>
    <property type="evidence" value="ECO:0007669"/>
    <property type="project" value="UniProtKB-UniRule"/>
</dbReference>
<evidence type="ECO:0000256" key="4">
    <source>
        <dbReference type="ARBA" id="ARBA00023052"/>
    </source>
</evidence>
<proteinExistence type="inferred from homology"/>
<name>A0A641AIZ2_9ACTN</name>
<dbReference type="InterPro" id="IPR012001">
    <property type="entry name" value="Thiamin_PyroP_enz_TPP-bd_dom"/>
</dbReference>
<dbReference type="Gene3D" id="3.40.50.970">
    <property type="match status" value="2"/>
</dbReference>
<dbReference type="PANTHER" id="PTHR42916:SF1">
    <property type="entry name" value="PROTEIN PHYLLO, CHLOROPLASTIC"/>
    <property type="match status" value="1"/>
</dbReference>